<accession>A0A3D8I7F8</accession>
<sequence length="126" mass="14554">MKIAMRKISHTPKPIALSIQSQGETITEHITLEGEIERIDSQMLRLRADICGELELICDVSGELYAKRLAYPLVLYISDGLWDMQSQSKRLDSFEVVEFFDGFVDLHYILESEIESIRSDYHTKDE</sequence>
<proteinExistence type="predicted"/>
<protein>
    <submittedName>
        <fullName evidence="1">Uncharacterized protein</fullName>
    </submittedName>
</protein>
<dbReference type="RefSeq" id="WP_104699152.1">
    <property type="nucleotide sequence ID" value="NZ_FZPP01000003.1"/>
</dbReference>
<name>A0A3D8I7F8_9HELI</name>
<organism evidence="1 2">
    <name type="scientific">Helicobacter marmotae</name>
    <dbReference type="NCBI Taxonomy" id="152490"/>
    <lineage>
        <taxon>Bacteria</taxon>
        <taxon>Pseudomonadati</taxon>
        <taxon>Campylobacterota</taxon>
        <taxon>Epsilonproteobacteria</taxon>
        <taxon>Campylobacterales</taxon>
        <taxon>Helicobacteraceae</taxon>
        <taxon>Helicobacter</taxon>
    </lineage>
</organism>
<gene>
    <name evidence="1" type="ORF">CQA63_00985</name>
</gene>
<keyword evidence="2" id="KW-1185">Reference proteome</keyword>
<reference evidence="1 2" key="1">
    <citation type="submission" date="2018-04" db="EMBL/GenBank/DDBJ databases">
        <title>Novel Campyloabacter and Helicobacter Species and Strains.</title>
        <authorList>
            <person name="Mannion A.J."/>
            <person name="Shen Z."/>
            <person name="Fox J.G."/>
        </authorList>
    </citation>
    <scope>NUCLEOTIDE SEQUENCE [LARGE SCALE GENOMIC DNA]</scope>
    <source>
        <strain evidence="1 2">MIT 98-6070</strain>
    </source>
</reference>
<dbReference type="OrthoDB" id="5361472at2"/>
<dbReference type="AlphaFoldDB" id="A0A3D8I7F8"/>
<evidence type="ECO:0000313" key="1">
    <source>
        <dbReference type="EMBL" id="RDU61110.1"/>
    </source>
</evidence>
<evidence type="ECO:0000313" key="2">
    <source>
        <dbReference type="Proteomes" id="UP000256599"/>
    </source>
</evidence>
<dbReference type="EMBL" id="NXLR01000001">
    <property type="protein sequence ID" value="RDU61110.1"/>
    <property type="molecule type" value="Genomic_DNA"/>
</dbReference>
<comment type="caution">
    <text evidence="1">The sequence shown here is derived from an EMBL/GenBank/DDBJ whole genome shotgun (WGS) entry which is preliminary data.</text>
</comment>
<dbReference type="Proteomes" id="UP000256599">
    <property type="component" value="Unassembled WGS sequence"/>
</dbReference>